<protein>
    <submittedName>
        <fullName evidence="2">Uncharacterized protein</fullName>
    </submittedName>
</protein>
<dbReference type="RefSeq" id="WP_193119539.1">
    <property type="nucleotide sequence ID" value="NZ_BAAAIR010000041.1"/>
</dbReference>
<evidence type="ECO:0000256" key="1">
    <source>
        <dbReference type="SAM" id="MobiDB-lite"/>
    </source>
</evidence>
<keyword evidence="3" id="KW-1185">Reference proteome</keyword>
<accession>A0ABW0FIY0</accession>
<comment type="caution">
    <text evidence="2">The sequence shown here is derived from an EMBL/GenBank/DDBJ whole genome shotgun (WGS) entry which is preliminary data.</text>
</comment>
<name>A0ABW0FIY0_9MICO</name>
<feature type="region of interest" description="Disordered" evidence="1">
    <location>
        <begin position="1"/>
        <end position="40"/>
    </location>
</feature>
<feature type="compositionally biased region" description="Basic residues" evidence="1">
    <location>
        <begin position="19"/>
        <end position="29"/>
    </location>
</feature>
<dbReference type="Proteomes" id="UP001595937">
    <property type="component" value="Unassembled WGS sequence"/>
</dbReference>
<dbReference type="EMBL" id="JBHSLN010000075">
    <property type="protein sequence ID" value="MFC5298590.1"/>
    <property type="molecule type" value="Genomic_DNA"/>
</dbReference>
<dbReference type="GeneID" id="303297744"/>
<gene>
    <name evidence="2" type="ORF">ACFPK8_13825</name>
</gene>
<proteinExistence type="predicted"/>
<evidence type="ECO:0000313" key="2">
    <source>
        <dbReference type="EMBL" id="MFC5298590.1"/>
    </source>
</evidence>
<organism evidence="2 3">
    <name type="scientific">Brachybacterium tyrofermentans</name>
    <dbReference type="NCBI Taxonomy" id="47848"/>
    <lineage>
        <taxon>Bacteria</taxon>
        <taxon>Bacillati</taxon>
        <taxon>Actinomycetota</taxon>
        <taxon>Actinomycetes</taxon>
        <taxon>Micrococcales</taxon>
        <taxon>Dermabacteraceae</taxon>
        <taxon>Brachybacterium</taxon>
    </lineage>
</organism>
<evidence type="ECO:0000313" key="3">
    <source>
        <dbReference type="Proteomes" id="UP001595937"/>
    </source>
</evidence>
<sequence length="596" mass="64733">MSRRRHDRHPLGRGVARQRSNRHALHTSRHAPSPVEPAAENPLIRALRPALRSDDPSAFWVAAAPLVTELANLEHQAEVLPEGVDLLDTFLEINVAETTALLHMVAAMSPDEGLRSRAQVGLTARRQPMPPQVSGLAQASVAEAVAFSDGAGENLMVELVLPRGVRAVLISYIPWSPSPYVKDTFVVGESMAEVIRKYREIMAREGGSLDAVLEVVTTADARARFSQALANTSAEVEQSADWEQWPMLRPFVEFVVGRMPEGGTGYDENDLLSGPLGASLTTPERPPWILEDGTDLVQEFTVSEHAADLKPGKAVEDLAAYLMILLDASFGDPLGWDSELAEWILSEVLPTVPMLSKAAVAQIPAALPALVGWSLERKGEEPSVIAQTLSALTPLLEEFPARRADPHMRARRLEEQVDYALELEDSTALRLADLALRAGGFEVLAELDTTPLPTEELALALFPEELRGLAAEIDAHLVEGVTALLEQRPGSAESDELLTACRRLLVRVAQLDDAVLRRKASTRNTAAAVVSIIARGNDLMGYSPAPLHEKDLRRAFDLRSAPSQRARSLKEAAALPHRYTGRRKRAGPCGGSLVTS</sequence>
<reference evidence="3" key="1">
    <citation type="journal article" date="2019" name="Int. J. Syst. Evol. Microbiol.">
        <title>The Global Catalogue of Microorganisms (GCM) 10K type strain sequencing project: providing services to taxonomists for standard genome sequencing and annotation.</title>
        <authorList>
            <consortium name="The Broad Institute Genomics Platform"/>
            <consortium name="The Broad Institute Genome Sequencing Center for Infectious Disease"/>
            <person name="Wu L."/>
            <person name="Ma J."/>
        </authorList>
    </citation>
    <scope>NUCLEOTIDE SEQUENCE [LARGE SCALE GENOMIC DNA]</scope>
    <source>
        <strain evidence="3">CGMCC 1.16455</strain>
    </source>
</reference>